<reference evidence="4" key="1">
    <citation type="submission" date="2016-02" db="EMBL/GenBank/DDBJ databases">
        <title>Draft genome sequence of Microdochium bolleyi, a fungal endophyte of beachgrass.</title>
        <authorList>
            <consortium name="DOE Joint Genome Institute"/>
            <person name="David A.S."/>
            <person name="May G."/>
            <person name="Haridas S."/>
            <person name="Lim J."/>
            <person name="Wang M."/>
            <person name="Labutti K."/>
            <person name="Lipzen A."/>
            <person name="Barry K."/>
            <person name="Grigoriev I.V."/>
        </authorList>
    </citation>
    <scope>NUCLEOTIDE SEQUENCE [LARGE SCALE GENOMIC DNA]</scope>
    <source>
        <strain evidence="4">J235TASD1</strain>
    </source>
</reference>
<evidence type="ECO:0000313" key="3">
    <source>
        <dbReference type="EMBL" id="KXJ96342.1"/>
    </source>
</evidence>
<sequence>MYTVRRKPPSLTWLLATTAIAQSTDQVLEPYRVHEVKKAATTQLHMRREATCEVQGWSLCPADVGGGCCPNGYKCDSSSCHATTAGPTTACGHAGYYNCPIEAGPGSCCPVGLICAKFGGVCTAPEGMTMPTCPTSYLPCPVSLGSGCCKSGMACGNGFCYSAAPQTYTVSVPQTTTDSSGSTTTQMITTTTVITPKPGATNVGQSTESILQLRPSTIPKMPALETGSSSAGGGGSGGLSQAALGGVIGGSIALLAIILVATWLILRRLKKTQRAAEAAAAAMQESSKGTRRDKTTSFGQPTVTEIFLGDGTDPLQSPSVRPSYLRSGSDGSARDSSPAPTSRMRASGTSTPYGTWPGQYNPVPTSEAPDSRRQSVETNQVYDVRNSEQSARQQQQQQQMHHRAGSHDSQATGYSQNRHLSYSSELEGMHGWSELETETTAGGRRRSSSGAVMPSSQSHRGSVELPGSPRLRSDSSTGVGGVGGTSAGTGLVTVSEFSELHGYYGPATSAAGQTSARLNRYPSIAPTPVDTNLPGRQLGSDDVLR</sequence>
<feature type="compositionally biased region" description="Low complexity" evidence="1">
    <location>
        <begin position="326"/>
        <end position="340"/>
    </location>
</feature>
<accession>A0A136JGR5</accession>
<dbReference type="Proteomes" id="UP000070501">
    <property type="component" value="Unassembled WGS sequence"/>
</dbReference>
<feature type="compositionally biased region" description="Polar residues" evidence="1">
    <location>
        <begin position="448"/>
        <end position="460"/>
    </location>
</feature>
<dbReference type="STRING" id="196109.A0A136JGR5"/>
<evidence type="ECO:0000256" key="1">
    <source>
        <dbReference type="SAM" id="MobiDB-lite"/>
    </source>
</evidence>
<proteinExistence type="predicted"/>
<keyword evidence="2" id="KW-0812">Transmembrane</keyword>
<keyword evidence="4" id="KW-1185">Reference proteome</keyword>
<feature type="region of interest" description="Disordered" evidence="1">
    <location>
        <begin position="436"/>
        <end position="487"/>
    </location>
</feature>
<feature type="region of interest" description="Disordered" evidence="1">
    <location>
        <begin position="282"/>
        <end position="414"/>
    </location>
</feature>
<feature type="transmembrane region" description="Helical" evidence="2">
    <location>
        <begin position="243"/>
        <end position="266"/>
    </location>
</feature>
<dbReference type="EMBL" id="KQ964245">
    <property type="protein sequence ID" value="KXJ96342.1"/>
    <property type="molecule type" value="Genomic_DNA"/>
</dbReference>
<evidence type="ECO:0000313" key="4">
    <source>
        <dbReference type="Proteomes" id="UP000070501"/>
    </source>
</evidence>
<feature type="region of interest" description="Disordered" evidence="1">
    <location>
        <begin position="503"/>
        <end position="545"/>
    </location>
</feature>
<evidence type="ECO:0000256" key="2">
    <source>
        <dbReference type="SAM" id="Phobius"/>
    </source>
</evidence>
<keyword evidence="2" id="KW-1133">Transmembrane helix</keyword>
<dbReference type="OrthoDB" id="5292518at2759"/>
<name>A0A136JGR5_9PEZI</name>
<organism evidence="3 4">
    <name type="scientific">Microdochium bolleyi</name>
    <dbReference type="NCBI Taxonomy" id="196109"/>
    <lineage>
        <taxon>Eukaryota</taxon>
        <taxon>Fungi</taxon>
        <taxon>Dikarya</taxon>
        <taxon>Ascomycota</taxon>
        <taxon>Pezizomycotina</taxon>
        <taxon>Sordariomycetes</taxon>
        <taxon>Xylariomycetidae</taxon>
        <taxon>Xylariales</taxon>
        <taxon>Microdochiaceae</taxon>
        <taxon>Microdochium</taxon>
    </lineage>
</organism>
<feature type="compositionally biased region" description="Polar residues" evidence="1">
    <location>
        <begin position="376"/>
        <end position="392"/>
    </location>
</feature>
<dbReference type="AlphaFoldDB" id="A0A136JGR5"/>
<dbReference type="InParanoid" id="A0A136JGR5"/>
<feature type="compositionally biased region" description="Gly residues" evidence="1">
    <location>
        <begin position="478"/>
        <end position="487"/>
    </location>
</feature>
<protein>
    <submittedName>
        <fullName evidence="3">Uncharacterized protein</fullName>
    </submittedName>
</protein>
<keyword evidence="2" id="KW-0472">Membrane</keyword>
<gene>
    <name evidence="3" type="ORF">Micbo1qcDRAFT_154886</name>
</gene>